<feature type="chain" id="PRO_5044703704" evidence="1">
    <location>
        <begin position="19"/>
        <end position="149"/>
    </location>
</feature>
<accession>A0A9W8TUZ4</accession>
<feature type="signal peptide" evidence="1">
    <location>
        <begin position="1"/>
        <end position="18"/>
    </location>
</feature>
<keyword evidence="1" id="KW-0732">Signal</keyword>
<protein>
    <submittedName>
        <fullName evidence="2">Uncharacterized protein</fullName>
    </submittedName>
</protein>
<accession>A0AA38Q2W6</accession>
<dbReference type="AlphaFoldDB" id="A0A9W8TUZ4"/>
<name>A0A9W8TUZ4_9AGAR</name>
<gene>
    <name evidence="2" type="ORF">DFH05DRAFT_1507855</name>
    <name evidence="3" type="ORF">F5890DRAFT_1508221</name>
</gene>
<proteinExistence type="predicted"/>
<keyword evidence="4" id="KW-1185">Reference proteome</keyword>
<reference evidence="3" key="2">
    <citation type="submission" date="2022-08" db="EMBL/GenBank/DDBJ databases">
        <authorList>
            <consortium name="DOE Joint Genome Institute"/>
            <person name="Min B."/>
            <person name="Riley R."/>
            <person name="Sierra-Patev S."/>
            <person name="Naranjo-Ortiz M."/>
            <person name="Looney B."/>
            <person name="Konkel Z."/>
            <person name="Slot J.C."/>
            <person name="Sakamoto Y."/>
            <person name="Steenwyk J.L."/>
            <person name="Rokas A."/>
            <person name="Carro J."/>
            <person name="Camarero S."/>
            <person name="Ferreira P."/>
            <person name="Molpeceres G."/>
            <person name="Ruiz-Duenas F.J."/>
            <person name="Serrano A."/>
            <person name="Henrissat B."/>
            <person name="Drula E."/>
            <person name="Hughes K.W."/>
            <person name="Mata J.L."/>
            <person name="Ishikawa N.K."/>
            <person name="Vargas-Isla R."/>
            <person name="Ushijima S."/>
            <person name="Smith C.A."/>
            <person name="Ahrendt S."/>
            <person name="Andreopoulos W."/>
            <person name="He G."/>
            <person name="Labutti K."/>
            <person name="Lipzen A."/>
            <person name="Ng V."/>
            <person name="Sandor L."/>
            <person name="Barry K."/>
            <person name="Martinez A.T."/>
            <person name="Xiao Y."/>
            <person name="Gibbons J.G."/>
            <person name="Terashima K."/>
            <person name="Hibbett D.S."/>
            <person name="Grigoriev I.V."/>
        </authorList>
    </citation>
    <scope>NUCLEOTIDE SEQUENCE</scope>
    <source>
        <strain evidence="3">TFB7829</strain>
    </source>
</reference>
<reference evidence="2" key="1">
    <citation type="submission" date="2022-08" db="EMBL/GenBank/DDBJ databases">
        <authorList>
            <consortium name="DOE Joint Genome Institute"/>
            <person name="Min B."/>
            <person name="Sierra-Patev S."/>
            <person name="Naranjo-Ortiz M."/>
            <person name="Looney B."/>
            <person name="Konkel Z."/>
            <person name="Slot J.C."/>
            <person name="Sakamoto Y."/>
            <person name="Steenwyk J.L."/>
            <person name="Rokas A."/>
            <person name="Carro J."/>
            <person name="Camarero S."/>
            <person name="Ferreira P."/>
            <person name="Molpeceres G."/>
            <person name="Ruiz-duenas F.J."/>
            <person name="Serrano A."/>
            <person name="Henrissat B."/>
            <person name="Drula E."/>
            <person name="Hughes K.W."/>
            <person name="Mata J.L."/>
            <person name="Ishikawa N.K."/>
            <person name="Vargas-Isla R."/>
            <person name="Ushijima S."/>
            <person name="Smith C.A."/>
            <person name="Ahrendt S."/>
            <person name="Andreopoulos W."/>
            <person name="He G."/>
            <person name="LaButti K."/>
            <person name="Lipzen A."/>
            <person name="Ng V."/>
            <person name="Riley R."/>
            <person name="Sandor L."/>
            <person name="Barry K."/>
            <person name="Martinez A.T."/>
            <person name="Xiao Y."/>
            <person name="Gibbons J.G."/>
            <person name="Terashima K."/>
            <person name="Hibbett D.S."/>
            <person name="Grigoriev I.V."/>
        </authorList>
    </citation>
    <scope>NUCLEOTIDE SEQUENCE</scope>
    <source>
        <strain evidence="2">TFB7810</strain>
    </source>
</reference>
<evidence type="ECO:0000313" key="2">
    <source>
        <dbReference type="EMBL" id="KAJ3740956.1"/>
    </source>
</evidence>
<evidence type="ECO:0000313" key="3">
    <source>
        <dbReference type="EMBL" id="KAJ3985760.1"/>
    </source>
</evidence>
<dbReference type="Proteomes" id="UP001163850">
    <property type="component" value="Unassembled WGS sequence"/>
</dbReference>
<reference evidence="2 4" key="3">
    <citation type="journal article" date="2023" name="Proc. Natl. Acad. Sci. U.S.A.">
        <title>A global phylogenomic analysis of the shiitake genus Lentinula.</title>
        <authorList>
            <person name="Sierra-Patev S."/>
            <person name="Min B."/>
            <person name="Naranjo-Ortiz M."/>
            <person name="Looney B."/>
            <person name="Konkel Z."/>
            <person name="Slot J.C."/>
            <person name="Sakamoto Y."/>
            <person name="Steenwyk J.L."/>
            <person name="Rokas A."/>
            <person name="Carro J."/>
            <person name="Camarero S."/>
            <person name="Ferreira P."/>
            <person name="Molpeceres G."/>
            <person name="Ruiz-Duenas F.J."/>
            <person name="Serrano A."/>
            <person name="Henrissat B."/>
            <person name="Drula E."/>
            <person name="Hughes K.W."/>
            <person name="Mata J.L."/>
            <person name="Ishikawa N.K."/>
            <person name="Vargas-Isla R."/>
            <person name="Ushijima S."/>
            <person name="Smith C.A."/>
            <person name="Donoghue J."/>
            <person name="Ahrendt S."/>
            <person name="Andreopoulos W."/>
            <person name="He G."/>
            <person name="LaButti K."/>
            <person name="Lipzen A."/>
            <person name="Ng V."/>
            <person name="Riley R."/>
            <person name="Sandor L."/>
            <person name="Barry K."/>
            <person name="Martinez A.T."/>
            <person name="Xiao Y."/>
            <person name="Gibbons J.G."/>
            <person name="Terashima K."/>
            <person name="Grigoriev I.V."/>
            <person name="Hibbett D."/>
        </authorList>
    </citation>
    <scope>NUCLEOTIDE SEQUENCE [LARGE SCALE GENOMIC DNA]</scope>
    <source>
        <strain evidence="2 4">TFB7810</strain>
    </source>
</reference>
<comment type="caution">
    <text evidence="2">The sequence shown here is derived from an EMBL/GenBank/DDBJ whole genome shotgun (WGS) entry which is preliminary data.</text>
</comment>
<sequence length="149" mass="15869">MFTKNLCAILPLVGFALAQGCPEALRFGGLTITPQPIVLGQEVTFEANFTCAIELGYAPVYTDYTLVVPASNNSGFQPPVYFARRDGPASGIDKFTVTFDPTYSPFVVYPDAQYDIVLASTHAASNDSYGTTLTTGSISYGVSITQASD</sequence>
<dbReference type="PROSITE" id="PS51257">
    <property type="entry name" value="PROKAR_LIPOPROTEIN"/>
    <property type="match status" value="1"/>
</dbReference>
<dbReference type="Proteomes" id="UP001142393">
    <property type="component" value="Unassembled WGS sequence"/>
</dbReference>
<dbReference type="EMBL" id="JANVFU010000013">
    <property type="protein sequence ID" value="KAJ3740956.1"/>
    <property type="molecule type" value="Genomic_DNA"/>
</dbReference>
<organism evidence="2 4">
    <name type="scientific">Lentinula detonsa</name>
    <dbReference type="NCBI Taxonomy" id="2804962"/>
    <lineage>
        <taxon>Eukaryota</taxon>
        <taxon>Fungi</taxon>
        <taxon>Dikarya</taxon>
        <taxon>Basidiomycota</taxon>
        <taxon>Agaricomycotina</taxon>
        <taxon>Agaricomycetes</taxon>
        <taxon>Agaricomycetidae</taxon>
        <taxon>Agaricales</taxon>
        <taxon>Marasmiineae</taxon>
        <taxon>Omphalotaceae</taxon>
        <taxon>Lentinula</taxon>
    </lineage>
</organism>
<evidence type="ECO:0000256" key="1">
    <source>
        <dbReference type="SAM" id="SignalP"/>
    </source>
</evidence>
<evidence type="ECO:0000313" key="4">
    <source>
        <dbReference type="Proteomes" id="UP001142393"/>
    </source>
</evidence>
<dbReference type="EMBL" id="MU801955">
    <property type="protein sequence ID" value="KAJ3985760.1"/>
    <property type="molecule type" value="Genomic_DNA"/>
</dbReference>